<keyword evidence="2" id="KW-1185">Reference proteome</keyword>
<evidence type="ECO:0000313" key="1">
    <source>
        <dbReference type="EnsemblMetazoa" id="G14966.1:cds"/>
    </source>
</evidence>
<accession>A0A8W8IP79</accession>
<reference evidence="1" key="1">
    <citation type="submission" date="2022-08" db="UniProtKB">
        <authorList>
            <consortium name="EnsemblMetazoa"/>
        </authorList>
    </citation>
    <scope>IDENTIFICATION</scope>
    <source>
        <strain evidence="1">05x7-T-G4-1.051#20</strain>
    </source>
</reference>
<evidence type="ECO:0008006" key="3">
    <source>
        <dbReference type="Google" id="ProtNLM"/>
    </source>
</evidence>
<proteinExistence type="predicted"/>
<dbReference type="EnsemblMetazoa" id="G14966.1">
    <property type="protein sequence ID" value="G14966.1:cds"/>
    <property type="gene ID" value="G14966"/>
</dbReference>
<protein>
    <recommendedName>
        <fullName evidence="3">Tripartite motif-containing protein 2</fullName>
    </recommendedName>
</protein>
<name>A0A8W8IP79_MAGGI</name>
<sequence>MSRSRVPGYREGLKVYQTFTCPWTESAWTSASLRMNCSVGGDQPFNHYYCIPNAERTHFVEFCYDRASMKTEKGNCWELGGIGYLNQVDCTNFVKGCPDYTYLSEQVYKRDIGSEPNQHLLNLEENKGNTNPTLKSQPVNVPERDIIPVNVKGHISHLYLSKTGDIWASNDRGKVGRIDPSGYDKRSIETFSTYSAHFTLATVDDEEGEHIYWVHNEKKFVKRDDKIYHETPTGNWAPISIFFSAEEKLFYVGIVKDDDAKITRYCTKWTEKDDIHKYKAGESIFRYPAYLVKNTNGDLCVSDNNKRVVVVDKNNKFRFIYPEHDHNGFAPYGISTDSKGCILIVDSSSSSIHIINQKGDFQRYIKMSEQLREPRGLCIDESGKCCVGTYGTILVYKYTSDDTQTTTTATTESENENSKITI</sequence>
<evidence type="ECO:0000313" key="2">
    <source>
        <dbReference type="Proteomes" id="UP000005408"/>
    </source>
</evidence>
<dbReference type="AlphaFoldDB" id="A0A8W8IP79"/>
<dbReference type="Gene3D" id="2.120.10.30">
    <property type="entry name" value="TolB, C-terminal domain"/>
    <property type="match status" value="1"/>
</dbReference>
<dbReference type="Proteomes" id="UP000005408">
    <property type="component" value="Unassembled WGS sequence"/>
</dbReference>
<dbReference type="SUPFAM" id="SSF63829">
    <property type="entry name" value="Calcium-dependent phosphotriesterase"/>
    <property type="match status" value="1"/>
</dbReference>
<dbReference type="InterPro" id="IPR011042">
    <property type="entry name" value="6-blade_b-propeller_TolB-like"/>
</dbReference>
<organism evidence="1 2">
    <name type="scientific">Magallana gigas</name>
    <name type="common">Pacific oyster</name>
    <name type="synonym">Crassostrea gigas</name>
    <dbReference type="NCBI Taxonomy" id="29159"/>
    <lineage>
        <taxon>Eukaryota</taxon>
        <taxon>Metazoa</taxon>
        <taxon>Spiralia</taxon>
        <taxon>Lophotrochozoa</taxon>
        <taxon>Mollusca</taxon>
        <taxon>Bivalvia</taxon>
        <taxon>Autobranchia</taxon>
        <taxon>Pteriomorphia</taxon>
        <taxon>Ostreida</taxon>
        <taxon>Ostreoidea</taxon>
        <taxon>Ostreidae</taxon>
        <taxon>Magallana</taxon>
    </lineage>
</organism>